<sequence>MIPPMKPALFPTVPIAATFPDAVTAEADPSVPAPVVFDDAKPGRCDAAPGTRGSRPMTAAFGKSIAAVFLAAVAFALPGCRQNDSDSGGDVRGGAASVPGLSETDLINPVGTLKLAIRERRWEKAWTVTGYLLREDSGAASEENGPSPSFEADTWALMGRAAHETGHLQEAAEYLCRACEVESFATPMRVRQAVIALVGVGRFYDGLAFLERAIAAQPDQTENRRWLFDLYAGADDRISAIPHGKQLIRSRLFDVELLVTLSNTEMRRLEADPLEEMVQRNPDDLRPRLGTAKSEFDDGDYDEAIKILREITSKHPDYHPAQAILGQALAADGRSGEVEQWAAEQTAGIEDYPGYWIAIGDWARGRGDLESALRAFGQATQCPDPDVVQVWTRLATLLPQINGSKQQIPEATVQAVNERAKQLSRFRQLKDRFERTGKISRAIALDIAQTLQQLGRLWESEAWASIAMTLAEDDAVDVAGFRKELLSELSAETPWQVRQGHPEFAPFYVKFPMPEIEKVVSSSRPERNAPVDASDSPRMTAGEVMPSWKMSDQAEARHLRYFGRTSDTLDQPGIMLYETLGCGGGTIDFDRDGWEDLYLVAAGGTPPAADSEPNELFRNVDGDFQPVAASAGIDDRGFGQGVAVGDANEDGFPDLLVLNYGPNRLYINNGDGTFRDASGLMASGPADEWSSSGAIADVDGDGLSDLVIVNYCEGLEPVTRTCPMKGTDQLRSCTPVLFAGAADRFLANDGSGGYPDATTRWNAKPDRNGRGLGIVIGNMDGNQGNEIFIANDMTNNHYYSRVPTESFALAESAMVRGIGADDRGIAQGSMGIATGDLDRDGDFDLYVTNFNGEYNTLHLQASSGIWRDRTAAENLTRPTIPLVGFGTEAIDMDNDGDLELVITNGHVDLFSRGDEIAMYDQPLQLFRRAGSQGYQSVDVDSLGDYFAKRHVGRSLWTIDANRDGQVDLAVTHQTEPVALLINETESNANWIRLELHGRRSSRDAIGSVVSVQTTDGPHLAFRVSGDGYQCSNESILQLGLGDAADERVDISVTWPDGITENFSEIPTRTQTSLVQQAR</sequence>
<keyword evidence="1" id="KW-0732">Signal</keyword>
<keyword evidence="5" id="KW-1185">Reference proteome</keyword>
<evidence type="ECO:0000256" key="1">
    <source>
        <dbReference type="ARBA" id="ARBA00022729"/>
    </source>
</evidence>
<dbReference type="EMBL" id="VWOX01000031">
    <property type="protein sequence ID" value="KAA5538525.1"/>
    <property type="molecule type" value="Genomic_DNA"/>
</dbReference>
<dbReference type="InterPro" id="IPR011519">
    <property type="entry name" value="UnbV_ASPIC"/>
</dbReference>
<feature type="region of interest" description="Disordered" evidence="2">
    <location>
        <begin position="520"/>
        <end position="540"/>
    </location>
</feature>
<dbReference type="SUPFAM" id="SSF48452">
    <property type="entry name" value="TPR-like"/>
    <property type="match status" value="2"/>
</dbReference>
<organism evidence="4 5">
    <name type="scientific">Roseiconus nitratireducens</name>
    <dbReference type="NCBI Taxonomy" id="2605748"/>
    <lineage>
        <taxon>Bacteria</taxon>
        <taxon>Pseudomonadati</taxon>
        <taxon>Planctomycetota</taxon>
        <taxon>Planctomycetia</taxon>
        <taxon>Pirellulales</taxon>
        <taxon>Pirellulaceae</taxon>
        <taxon>Roseiconus</taxon>
    </lineage>
</organism>
<dbReference type="PANTHER" id="PTHR16026:SF0">
    <property type="entry name" value="CARTILAGE ACIDIC PROTEIN 1"/>
    <property type="match status" value="1"/>
</dbReference>
<evidence type="ECO:0000313" key="4">
    <source>
        <dbReference type="EMBL" id="KAA5538525.1"/>
    </source>
</evidence>
<dbReference type="Pfam" id="PF13517">
    <property type="entry name" value="FG-GAP_3"/>
    <property type="match status" value="2"/>
</dbReference>
<proteinExistence type="predicted"/>
<dbReference type="SUPFAM" id="SSF69318">
    <property type="entry name" value="Integrin alpha N-terminal domain"/>
    <property type="match status" value="1"/>
</dbReference>
<dbReference type="Proteomes" id="UP000324479">
    <property type="component" value="Unassembled WGS sequence"/>
</dbReference>
<dbReference type="Gene3D" id="1.25.40.10">
    <property type="entry name" value="Tetratricopeptide repeat domain"/>
    <property type="match status" value="2"/>
</dbReference>
<dbReference type="Gene3D" id="2.130.10.130">
    <property type="entry name" value="Integrin alpha, N-terminal"/>
    <property type="match status" value="1"/>
</dbReference>
<dbReference type="AlphaFoldDB" id="A0A5M6D054"/>
<feature type="domain" description="ASPIC/UnbV" evidence="3">
    <location>
        <begin position="1004"/>
        <end position="1069"/>
    </location>
</feature>
<accession>A0A5M6D054</accession>
<protein>
    <submittedName>
        <fullName evidence="4">Tetratricopeptide repeat protein</fullName>
    </submittedName>
</protein>
<dbReference type="PANTHER" id="PTHR16026">
    <property type="entry name" value="CARTILAGE ACIDIC PROTEIN 1"/>
    <property type="match status" value="1"/>
</dbReference>
<dbReference type="InterPro" id="IPR011990">
    <property type="entry name" value="TPR-like_helical_dom_sf"/>
</dbReference>
<dbReference type="InterPro" id="IPR013517">
    <property type="entry name" value="FG-GAP"/>
</dbReference>
<evidence type="ECO:0000259" key="3">
    <source>
        <dbReference type="Pfam" id="PF07593"/>
    </source>
</evidence>
<dbReference type="Pfam" id="PF07593">
    <property type="entry name" value="UnbV_ASPIC"/>
    <property type="match status" value="1"/>
</dbReference>
<name>A0A5M6D054_9BACT</name>
<reference evidence="4 5" key="1">
    <citation type="submission" date="2019-08" db="EMBL/GenBank/DDBJ databases">
        <authorList>
            <person name="Dhanesh K."/>
            <person name="Kumar G."/>
            <person name="Sasikala C."/>
            <person name="Venkata Ramana C."/>
        </authorList>
    </citation>
    <scope>NUCLEOTIDE SEQUENCE [LARGE SCALE GENOMIC DNA]</scope>
    <source>
        <strain evidence="4 5">JC645</strain>
    </source>
</reference>
<evidence type="ECO:0000256" key="2">
    <source>
        <dbReference type="SAM" id="MobiDB-lite"/>
    </source>
</evidence>
<comment type="caution">
    <text evidence="4">The sequence shown here is derived from an EMBL/GenBank/DDBJ whole genome shotgun (WGS) entry which is preliminary data.</text>
</comment>
<dbReference type="InterPro" id="IPR028994">
    <property type="entry name" value="Integrin_alpha_N"/>
</dbReference>
<dbReference type="InterPro" id="IPR027039">
    <property type="entry name" value="Crtac1"/>
</dbReference>
<evidence type="ECO:0000313" key="5">
    <source>
        <dbReference type="Proteomes" id="UP000324479"/>
    </source>
</evidence>
<gene>
    <name evidence="4" type="ORF">FYK55_27475</name>
</gene>